<dbReference type="RefSeq" id="WP_123448390.1">
    <property type="nucleotide sequence ID" value="NZ_MOBX01000002.1"/>
</dbReference>
<evidence type="ECO:0000313" key="3">
    <source>
        <dbReference type="EMBL" id="RON86345.1"/>
    </source>
</evidence>
<dbReference type="AlphaFoldDB" id="A0A423MNJ3"/>
<accession>A0A423MNJ3</accession>
<feature type="coiled-coil region" evidence="1">
    <location>
        <begin position="508"/>
        <end position="535"/>
    </location>
</feature>
<organism evidence="3 4">
    <name type="scientific">Pseudomonas fluorescens</name>
    <dbReference type="NCBI Taxonomy" id="294"/>
    <lineage>
        <taxon>Bacteria</taxon>
        <taxon>Pseudomonadati</taxon>
        <taxon>Pseudomonadota</taxon>
        <taxon>Gammaproteobacteria</taxon>
        <taxon>Pseudomonadales</taxon>
        <taxon>Pseudomonadaceae</taxon>
        <taxon>Pseudomonas</taxon>
    </lineage>
</organism>
<dbReference type="OrthoDB" id="7024570at2"/>
<sequence length="805" mass="89882">MVGKPPRKNVTGLWKKPDLGADGRQRTPDSETAILPSPYVTEPRFPAIRPEPVVVESFTAQQAIRVSLMNSITDQVMHAAAEEVLSGFRIMAPGSMALDSRGVWTFKRRNYVTVADGQLVQVVTDPESGLFRATNSRELNPSGPLLVPDDEGRFWHPLNSDGATFPDSISVQAASLFRRMGRSVAQFPDAAVARMLEVSGVNESMLRDVLVHDRPAPFLLEDTIRRFELDQKVQAEGRRLPHENFARFQELEDAFEAACDENALRMRRVFPDLPKTAAQAIWRNMSVAERLHMHNHPGIPQTVAKEALIALRETRITRAGEGIYLNSVSNPDSDRLVLHMLANLAGWPQQTRIEIRQRAMHGDILSTIGDALSPVRHILIRQDTGYTVTDSGTPALHGTQDLYSAIWSLLSPAQRQALGMTEGDSLTLQEVIRAQPLPSRQRVSDVLRLPVLPPAAKATIEQARHTGFLRGGADDHPNLKKPVEDRIRDLYPGISNEDVSAFIRERLQHDASGVLKRLEKELSTLRRELQVWREEVPLPPAGEIGWSVDALAEQRQLRQRFSENVQALWQQKLTADAGDESFSSFIDFIAELPPMSARFEHVTELVLEARTSGVKVGRFLDSFPNLSYLVLEKVRMDDGFAPGIFQMRGLQHLILKDCSLRLSEADAEGLSRIETLTLLRLEGNPLGVAPHVGFMRQMKELYLGNTGLNQIPSGVEQLAQLKLLDLHNNDIVDAGIDLFEIPDTQDVYVNLIDNPLSEAALWRINDYLQKASMDSQIIIRTRQQVVDDDFDLSDFSDSGVGSESD</sequence>
<evidence type="ECO:0008006" key="5">
    <source>
        <dbReference type="Google" id="ProtNLM"/>
    </source>
</evidence>
<name>A0A423MNJ3_PSEFL</name>
<keyword evidence="1" id="KW-0175">Coiled coil</keyword>
<dbReference type="EMBL" id="MOBX01000002">
    <property type="protein sequence ID" value="RON86345.1"/>
    <property type="molecule type" value="Genomic_DNA"/>
</dbReference>
<dbReference type="Gene3D" id="3.80.10.10">
    <property type="entry name" value="Ribonuclease Inhibitor"/>
    <property type="match status" value="1"/>
</dbReference>
<evidence type="ECO:0000313" key="4">
    <source>
        <dbReference type="Proteomes" id="UP000285378"/>
    </source>
</evidence>
<dbReference type="Proteomes" id="UP000285378">
    <property type="component" value="Unassembled WGS sequence"/>
</dbReference>
<gene>
    <name evidence="3" type="ORF">BK670_01850</name>
</gene>
<feature type="compositionally biased region" description="Basic and acidic residues" evidence="2">
    <location>
        <begin position="15"/>
        <end position="29"/>
    </location>
</feature>
<reference evidence="3 4" key="1">
    <citation type="submission" date="2016-10" db="EMBL/GenBank/DDBJ databases">
        <title>Comparative genome analysis of multiple Pseudomonas spp. focuses on biocontrol and plant growth promoting traits.</title>
        <authorList>
            <person name="Tao X.-Y."/>
            <person name="Taylor C.G."/>
        </authorList>
    </citation>
    <scope>NUCLEOTIDE SEQUENCE [LARGE SCALE GENOMIC DNA]</scope>
    <source>
        <strain evidence="3 4">28B5</strain>
    </source>
</reference>
<evidence type="ECO:0000256" key="2">
    <source>
        <dbReference type="SAM" id="MobiDB-lite"/>
    </source>
</evidence>
<proteinExistence type="predicted"/>
<dbReference type="SUPFAM" id="SSF52047">
    <property type="entry name" value="RNI-like"/>
    <property type="match status" value="1"/>
</dbReference>
<comment type="caution">
    <text evidence="3">The sequence shown here is derived from an EMBL/GenBank/DDBJ whole genome shotgun (WGS) entry which is preliminary data.</text>
</comment>
<evidence type="ECO:0000256" key="1">
    <source>
        <dbReference type="SAM" id="Coils"/>
    </source>
</evidence>
<feature type="region of interest" description="Disordered" evidence="2">
    <location>
        <begin position="1"/>
        <end position="31"/>
    </location>
</feature>
<protein>
    <recommendedName>
        <fullName evidence="5">Leucine-rich repeat domain-containing protein</fullName>
    </recommendedName>
</protein>
<dbReference type="InterPro" id="IPR032675">
    <property type="entry name" value="LRR_dom_sf"/>
</dbReference>